<dbReference type="AlphaFoldDB" id="A0A923G2H4"/>
<proteinExistence type="predicted"/>
<dbReference type="Proteomes" id="UP000599879">
    <property type="component" value="Unassembled WGS sequence"/>
</dbReference>
<sequence>MSKVNFIELFGSLSLVNIPRYDANPHQVIIALTPPTVTKLRDARSYCIQQYSGTSIPFQLTVDTAAFEAGEALELEAIIQAGFGPDSNKERVKIPLMLNHATARVEQNLTVSGSSTSATQQPASTVFTEIHGDISIPQIDDLAGHQLIIGLHEVGMNDDMQPFFNRISETSYQVRALKAPFSLRYDNNVLTSGRSYDLLIILRAPSGKSVAGRNLRNIDLAKLTEAQQVTLGRPRG</sequence>
<comment type="caution">
    <text evidence="1">The sequence shown here is derived from an EMBL/GenBank/DDBJ whole genome shotgun (WGS) entry which is preliminary data.</text>
</comment>
<name>A0A923G2H4_9PSED</name>
<organism evidence="1">
    <name type="scientific">Pseudomonas urmiensis</name>
    <dbReference type="NCBI Taxonomy" id="2745493"/>
    <lineage>
        <taxon>Bacteria</taxon>
        <taxon>Pseudomonadati</taxon>
        <taxon>Pseudomonadota</taxon>
        <taxon>Gammaproteobacteria</taxon>
        <taxon>Pseudomonadales</taxon>
        <taxon>Pseudomonadaceae</taxon>
        <taxon>Pseudomonas</taxon>
    </lineage>
</organism>
<reference evidence="1" key="1">
    <citation type="journal article" date="2020" name="Microorganisms">
        <title>Reliable Identification of Environmental Pseudomonas Isolates Using the rpoD Gene.</title>
        <authorList>
            <consortium name="The Broad Institute Genome Sequencing Platform"/>
            <person name="Girard L."/>
            <person name="Lood C."/>
            <person name="Rokni-Zadeh H."/>
            <person name="van Noort V."/>
            <person name="Lavigne R."/>
            <person name="De Mot R."/>
        </authorList>
    </citation>
    <scope>NUCLEOTIDE SEQUENCE</scope>
    <source>
        <strain evidence="1">SWRI10</strain>
    </source>
</reference>
<protein>
    <submittedName>
        <fullName evidence="1">Uncharacterized protein</fullName>
    </submittedName>
</protein>
<dbReference type="EMBL" id="JABWRE020000001">
    <property type="protein sequence ID" value="MBV4537564.1"/>
    <property type="molecule type" value="Genomic_DNA"/>
</dbReference>
<reference evidence="1" key="2">
    <citation type="submission" date="2020-07" db="EMBL/GenBank/DDBJ databases">
        <authorList>
            <person name="Lood C."/>
            <person name="Girard L."/>
        </authorList>
    </citation>
    <scope>NUCLEOTIDE SEQUENCE</scope>
    <source>
        <strain evidence="1">SWRI10</strain>
    </source>
</reference>
<dbReference type="RefSeq" id="WP_186556241.1">
    <property type="nucleotide sequence ID" value="NZ_JABWRE020000001.1"/>
</dbReference>
<gene>
    <name evidence="2" type="ORF">HU737_016475</name>
    <name evidence="1" type="ORF">HU737_18695</name>
</gene>
<evidence type="ECO:0000313" key="2">
    <source>
        <dbReference type="EMBL" id="MBV4537564.1"/>
    </source>
</evidence>
<reference evidence="2" key="3">
    <citation type="submission" date="2021-06" db="EMBL/GenBank/DDBJ databases">
        <title>Updating the genus Pseudomonas: Description of 43 new species and partition of the Pseudomonas putida group.</title>
        <authorList>
            <person name="Girard L."/>
            <person name="Lood C."/>
            <person name="Vandamme P."/>
            <person name="Rokni-Zadeh H."/>
            <person name="Van Noort V."/>
            <person name="Hofte M."/>
            <person name="Lavigne R."/>
            <person name="De Mot R."/>
        </authorList>
    </citation>
    <scope>NUCLEOTIDE SEQUENCE</scope>
    <source>
        <strain evidence="2">SWRI10</strain>
    </source>
</reference>
<accession>A0A923G2H4</accession>
<evidence type="ECO:0000313" key="1">
    <source>
        <dbReference type="EMBL" id="MBC3442722.1"/>
    </source>
</evidence>
<dbReference type="EMBL" id="JABWRE010000015">
    <property type="protein sequence ID" value="MBC3442722.1"/>
    <property type="molecule type" value="Genomic_DNA"/>
</dbReference>